<keyword evidence="3" id="KW-1185">Reference proteome</keyword>
<proteinExistence type="predicted"/>
<evidence type="ECO:0000256" key="1">
    <source>
        <dbReference type="SAM" id="Phobius"/>
    </source>
</evidence>
<keyword evidence="1" id="KW-1133">Transmembrane helix</keyword>
<feature type="transmembrane region" description="Helical" evidence="1">
    <location>
        <begin position="356"/>
        <end position="378"/>
    </location>
</feature>
<sequence>MSFRAGFWTKRYSSKVYFAGTFVLYALYLLTTSMQVQHYDAGYYWGLAHNFRKYDFFSLYHFSSAFRGYLLPLLYYPLTVAEGLFLGAHTNDAIKVIGAAWAAGLFGVVAPKLWERVTGTTLGTGRRLLFVLLGFLFWRDHFNFLLSDFPAVLALLTALLATCYAPRAWAGLVAGACITAALYIRPISLLALPPLLLLLVWQAWRQRQPGRSLGRALLTTLSGFALSFALVALPQYLINRNNFARHSPFVLGLGDGDEFKINGVDNLYLFQLNEGLQLQKYESNVGQDYSKLQVFYLDPAGRNLLAQTQAGRNKFDTYGKYFRFVARYPCDMAALYTRHIFNGLDVLYPGPYLERVLAPTLPVALPNYLVLFLAAVVLVARGGRVRPWQWLLLAALLVTCAGSVPTVIECRFFLPLHLLVYALVSFGWPASWTWSAATREQRLGFGLAGTMWVLVCLVLSASTQMALEVQPKTLQRLQEPTPQELQDLQPEPNPNQPTW</sequence>
<feature type="transmembrane region" description="Helical" evidence="1">
    <location>
        <begin position="443"/>
        <end position="467"/>
    </location>
</feature>
<dbReference type="AlphaFoldDB" id="A0A431UA01"/>
<feature type="transmembrane region" description="Helical" evidence="1">
    <location>
        <begin position="56"/>
        <end position="76"/>
    </location>
</feature>
<keyword evidence="1" id="KW-0472">Membrane</keyword>
<evidence type="ECO:0000313" key="3">
    <source>
        <dbReference type="Proteomes" id="UP000282184"/>
    </source>
</evidence>
<name>A0A431UA01_9BACT</name>
<evidence type="ECO:0008006" key="4">
    <source>
        <dbReference type="Google" id="ProtNLM"/>
    </source>
</evidence>
<dbReference type="Proteomes" id="UP000282184">
    <property type="component" value="Unassembled WGS sequence"/>
</dbReference>
<feature type="transmembrane region" description="Helical" evidence="1">
    <location>
        <begin position="414"/>
        <end position="431"/>
    </location>
</feature>
<feature type="transmembrane region" description="Helical" evidence="1">
    <location>
        <begin position="216"/>
        <end position="238"/>
    </location>
</feature>
<feature type="transmembrane region" description="Helical" evidence="1">
    <location>
        <begin position="182"/>
        <end position="204"/>
    </location>
</feature>
<reference evidence="2 3" key="1">
    <citation type="submission" date="2018-12" db="EMBL/GenBank/DDBJ databases">
        <title>Hymenobacter gummosus sp. nov., isolated from a spring.</title>
        <authorList>
            <person name="Nie L."/>
        </authorList>
    </citation>
    <scope>NUCLEOTIDE SEQUENCE [LARGE SCALE GENOMIC DNA]</scope>
    <source>
        <strain evidence="2 3">KCTC 52166</strain>
    </source>
</reference>
<gene>
    <name evidence="2" type="ORF">EJV47_03355</name>
</gene>
<dbReference type="EMBL" id="RXOF01000001">
    <property type="protein sequence ID" value="RTQ53785.1"/>
    <property type="molecule type" value="Genomic_DNA"/>
</dbReference>
<dbReference type="OrthoDB" id="6008354at2"/>
<protein>
    <recommendedName>
        <fullName evidence="4">Glycosyltransferase RgtA/B/C/D-like domain-containing protein</fullName>
    </recommendedName>
</protein>
<evidence type="ECO:0000313" key="2">
    <source>
        <dbReference type="EMBL" id="RTQ53785.1"/>
    </source>
</evidence>
<comment type="caution">
    <text evidence="2">The sequence shown here is derived from an EMBL/GenBank/DDBJ whole genome shotgun (WGS) entry which is preliminary data.</text>
</comment>
<feature type="transmembrane region" description="Helical" evidence="1">
    <location>
        <begin position="150"/>
        <end position="170"/>
    </location>
</feature>
<feature type="transmembrane region" description="Helical" evidence="1">
    <location>
        <begin position="390"/>
        <end position="408"/>
    </location>
</feature>
<organism evidence="2 3">
    <name type="scientific">Hymenobacter gummosus</name>
    <dbReference type="NCBI Taxonomy" id="1776032"/>
    <lineage>
        <taxon>Bacteria</taxon>
        <taxon>Pseudomonadati</taxon>
        <taxon>Bacteroidota</taxon>
        <taxon>Cytophagia</taxon>
        <taxon>Cytophagales</taxon>
        <taxon>Hymenobacteraceae</taxon>
        <taxon>Hymenobacter</taxon>
    </lineage>
</organism>
<keyword evidence="1" id="KW-0812">Transmembrane</keyword>
<accession>A0A431UA01</accession>
<dbReference type="RefSeq" id="WP_126691712.1">
    <property type="nucleotide sequence ID" value="NZ_RXOF01000001.1"/>
</dbReference>
<feature type="transmembrane region" description="Helical" evidence="1">
    <location>
        <begin position="16"/>
        <end position="36"/>
    </location>
</feature>